<gene>
    <name evidence="2" type="ORF">GNZ13_12120</name>
</gene>
<proteinExistence type="predicted"/>
<sequence>MVRSVKTNRISAVFAAVIVVLFSAFIGMFTFGRDVFAEPVVPGVPWSAVVEPLLIVVALLISVTYSLVIGRVERSTGEV</sequence>
<evidence type="ECO:0000313" key="3">
    <source>
        <dbReference type="Proteomes" id="UP000655523"/>
    </source>
</evidence>
<reference evidence="2 3" key="1">
    <citation type="submission" date="2019-11" db="EMBL/GenBank/DDBJ databases">
        <title>Metabolism of dissolved organic matter in forest soils.</title>
        <authorList>
            <person name="Cyle K.T."/>
            <person name="Wilhelm R.C."/>
            <person name="Martinez C.E."/>
        </authorList>
    </citation>
    <scope>NUCLEOTIDE SEQUENCE [LARGE SCALE GENOMIC DNA]</scope>
    <source>
        <strain evidence="2 3">5N</strain>
    </source>
</reference>
<keyword evidence="1" id="KW-0472">Membrane</keyword>
<keyword evidence="1" id="KW-1133">Transmembrane helix</keyword>
<protein>
    <submittedName>
        <fullName evidence="2">DUF485 domain-containing protein</fullName>
    </submittedName>
</protein>
<dbReference type="Proteomes" id="UP000655523">
    <property type="component" value="Unassembled WGS sequence"/>
</dbReference>
<feature type="transmembrane region" description="Helical" evidence="1">
    <location>
        <begin position="52"/>
        <end position="70"/>
    </location>
</feature>
<evidence type="ECO:0000313" key="2">
    <source>
        <dbReference type="EMBL" id="NPT55326.1"/>
    </source>
</evidence>
<accession>A0A972NL35</accession>
<dbReference type="EMBL" id="WOEZ01000056">
    <property type="protein sequence ID" value="NPT55326.1"/>
    <property type="molecule type" value="Genomic_DNA"/>
</dbReference>
<keyword evidence="1" id="KW-0812">Transmembrane</keyword>
<feature type="transmembrane region" description="Helical" evidence="1">
    <location>
        <begin position="12"/>
        <end position="32"/>
    </location>
</feature>
<name>A0A972NL35_9BURK</name>
<organism evidence="2 3">
    <name type="scientific">Paraburkholderia elongata</name>
    <dbReference type="NCBI Taxonomy" id="2675747"/>
    <lineage>
        <taxon>Bacteria</taxon>
        <taxon>Pseudomonadati</taxon>
        <taxon>Pseudomonadota</taxon>
        <taxon>Betaproteobacteria</taxon>
        <taxon>Burkholderiales</taxon>
        <taxon>Burkholderiaceae</taxon>
        <taxon>Paraburkholderia</taxon>
    </lineage>
</organism>
<evidence type="ECO:0000256" key="1">
    <source>
        <dbReference type="SAM" id="Phobius"/>
    </source>
</evidence>
<dbReference type="AlphaFoldDB" id="A0A972NL35"/>
<comment type="caution">
    <text evidence="2">The sequence shown here is derived from an EMBL/GenBank/DDBJ whole genome shotgun (WGS) entry which is preliminary data.</text>
</comment>
<keyword evidence="3" id="KW-1185">Reference proteome</keyword>